<organism evidence="2 3">
    <name type="scientific">Saitoella complicata (strain BCRC 22490 / CBS 7301 / JCM 7358 / NBRC 10748 / NRRL Y-17804)</name>
    <dbReference type="NCBI Taxonomy" id="698492"/>
    <lineage>
        <taxon>Eukaryota</taxon>
        <taxon>Fungi</taxon>
        <taxon>Dikarya</taxon>
        <taxon>Ascomycota</taxon>
        <taxon>Taphrinomycotina</taxon>
        <taxon>Taphrinomycotina incertae sedis</taxon>
        <taxon>Saitoella</taxon>
    </lineage>
</organism>
<comment type="caution">
    <text evidence="2">The sequence shown here is derived from an EMBL/GenBank/DDBJ whole genome shotgun (WGS) entry which is preliminary data.</text>
</comment>
<reference evidence="2 3" key="2">
    <citation type="journal article" date="2014" name="J. Gen. Appl. Microbiol.">
        <title>The early diverging ascomycetous budding yeast Saitoella complicata has three histone deacetylases belonging to the Clr6, Hos2, and Rpd3 lineages.</title>
        <authorList>
            <person name="Nishida H."/>
            <person name="Matsumoto T."/>
            <person name="Kondo S."/>
            <person name="Hamamoto M."/>
            <person name="Yoshikawa H."/>
        </authorList>
    </citation>
    <scope>NUCLEOTIDE SEQUENCE [LARGE SCALE GENOMIC DNA]</scope>
    <source>
        <strain evidence="2 3">NRRL Y-17804</strain>
    </source>
</reference>
<reference evidence="2 3" key="3">
    <citation type="journal article" date="2015" name="Genome Announc.">
        <title>Draft Genome Sequence of the Archiascomycetous Yeast Saitoella complicata.</title>
        <authorList>
            <person name="Yamauchi K."/>
            <person name="Kondo S."/>
            <person name="Hamamoto M."/>
            <person name="Takahashi Y."/>
            <person name="Ogura Y."/>
            <person name="Hayashi T."/>
            <person name="Nishida H."/>
        </authorList>
    </citation>
    <scope>NUCLEOTIDE SEQUENCE [LARGE SCALE GENOMIC DNA]</scope>
    <source>
        <strain evidence="2 3">NRRL Y-17804</strain>
    </source>
</reference>
<dbReference type="Proteomes" id="UP000033140">
    <property type="component" value="Unassembled WGS sequence"/>
</dbReference>
<name>A0A0E9NRG2_SAICN</name>
<dbReference type="EMBL" id="BACD03000069">
    <property type="protein sequence ID" value="GAO52452.1"/>
    <property type="molecule type" value="Genomic_DNA"/>
</dbReference>
<reference evidence="2 3" key="1">
    <citation type="journal article" date="2011" name="J. Gen. Appl. Microbiol.">
        <title>Draft genome sequencing of the enigmatic yeast Saitoella complicata.</title>
        <authorList>
            <person name="Nishida H."/>
            <person name="Hamamoto M."/>
            <person name="Sugiyama J."/>
        </authorList>
    </citation>
    <scope>NUCLEOTIDE SEQUENCE [LARGE SCALE GENOMIC DNA]</scope>
    <source>
        <strain evidence="2 3">NRRL Y-17804</strain>
    </source>
</reference>
<feature type="region of interest" description="Disordered" evidence="1">
    <location>
        <begin position="198"/>
        <end position="227"/>
    </location>
</feature>
<feature type="region of interest" description="Disordered" evidence="1">
    <location>
        <begin position="345"/>
        <end position="386"/>
    </location>
</feature>
<feature type="compositionally biased region" description="Basic and acidic residues" evidence="1">
    <location>
        <begin position="202"/>
        <end position="212"/>
    </location>
</feature>
<feature type="compositionally biased region" description="Basic and acidic residues" evidence="1">
    <location>
        <begin position="480"/>
        <end position="490"/>
    </location>
</feature>
<keyword evidence="3" id="KW-1185">Reference proteome</keyword>
<proteinExistence type="predicted"/>
<evidence type="ECO:0000313" key="2">
    <source>
        <dbReference type="EMBL" id="GAO52452.1"/>
    </source>
</evidence>
<feature type="region of interest" description="Disordered" evidence="1">
    <location>
        <begin position="1"/>
        <end position="80"/>
    </location>
</feature>
<feature type="compositionally biased region" description="Low complexity" evidence="1">
    <location>
        <begin position="354"/>
        <end position="367"/>
    </location>
</feature>
<feature type="compositionally biased region" description="Polar residues" evidence="1">
    <location>
        <begin position="456"/>
        <end position="473"/>
    </location>
</feature>
<accession>A0A0E9NRG2</accession>
<dbReference type="AlphaFoldDB" id="A0A0E9NRG2"/>
<evidence type="ECO:0000313" key="3">
    <source>
        <dbReference type="Proteomes" id="UP000033140"/>
    </source>
</evidence>
<sequence length="509" mass="55864">MQKPYTISPIPAAQDLKTALKSTLQDPPETSATRIEPDRSQNGQRSLNAFGTFVDKREAPSHPVPPSTHTPVVPSPLATTPLSTRDHYHNSSLQPHHYYYNPTTTTTTPSNMSTINKSTTTVRTSAPSPRAASKTSSIWAPLKACFGGSSRAAVREEQEAVDVYLKHQMRSIRNGEHFVAGRRGLAPNMATAAAEAAMGTTERTEPAKEKNDPSPVARTPKEKPLPLVPAVPANAYAETSAVSTDNSAADAVILQVKGGVPMAPKRKSLGMQHPSTRFFKERSAPRPRVEDSCWMITKRSPFAKDPRDPCPAPKRDVNVVPVESKNIHLDDYSFRTTEDFASGLRAPSRATVDSGYRSGRSSTTSNRSSEETQDSRATPFQDAHPAPVNMERKQRIILVVKKNKETPQETSKPLSVKETVLASPVLQNNNRRTPHQRKRSVKDVARAMELREEALGNQQHNTTAHARTGSQWKIQPGREPAAHADNEAGEKLPQVFSRKVKEIEGRTVA</sequence>
<gene>
    <name evidence="2" type="ORF">G7K_6528-t1</name>
</gene>
<feature type="compositionally biased region" description="Polar residues" evidence="1">
    <location>
        <begin position="40"/>
        <end position="49"/>
    </location>
</feature>
<evidence type="ECO:0000256" key="1">
    <source>
        <dbReference type="SAM" id="MobiDB-lite"/>
    </source>
</evidence>
<feature type="region of interest" description="Disordered" evidence="1">
    <location>
        <begin position="92"/>
        <end position="111"/>
    </location>
</feature>
<protein>
    <submittedName>
        <fullName evidence="2">Uncharacterized protein</fullName>
    </submittedName>
</protein>
<feature type="region of interest" description="Disordered" evidence="1">
    <location>
        <begin position="453"/>
        <end position="493"/>
    </location>
</feature>
<feature type="compositionally biased region" description="Polar residues" evidence="1">
    <location>
        <begin position="20"/>
        <end position="33"/>
    </location>
</feature>